<proteinExistence type="predicted"/>
<evidence type="ECO:0000313" key="3">
    <source>
        <dbReference type="Proteomes" id="UP000053268"/>
    </source>
</evidence>
<accession>A0A0N1I3S1</accession>
<sequence>MREVNCSRRRDRRRTIVLTNDRPVLQKVWPALAAVAVAVSSAALGTPVEQFKAEEYNSSEAVDSLRRQLMKDNYDYMLEANTERPYRYHAESDDGEPPTEAVRSSTSSTLDETRRHPHYD</sequence>
<name>A0A0N1I3S1_PAPXU</name>
<evidence type="ECO:0000256" key="1">
    <source>
        <dbReference type="SAM" id="MobiDB-lite"/>
    </source>
</evidence>
<keyword evidence="3" id="KW-1185">Reference proteome</keyword>
<organism evidence="2 3">
    <name type="scientific">Papilio xuthus</name>
    <name type="common">Asian swallowtail butterfly</name>
    <dbReference type="NCBI Taxonomy" id="66420"/>
    <lineage>
        <taxon>Eukaryota</taxon>
        <taxon>Metazoa</taxon>
        <taxon>Ecdysozoa</taxon>
        <taxon>Arthropoda</taxon>
        <taxon>Hexapoda</taxon>
        <taxon>Insecta</taxon>
        <taxon>Pterygota</taxon>
        <taxon>Neoptera</taxon>
        <taxon>Endopterygota</taxon>
        <taxon>Lepidoptera</taxon>
        <taxon>Glossata</taxon>
        <taxon>Ditrysia</taxon>
        <taxon>Papilionoidea</taxon>
        <taxon>Papilionidae</taxon>
        <taxon>Papilioninae</taxon>
        <taxon>Papilio</taxon>
    </lineage>
</organism>
<reference evidence="2 3" key="1">
    <citation type="journal article" date="2015" name="Nat. Commun.">
        <title>Outbred genome sequencing and CRISPR/Cas9 gene editing in butterflies.</title>
        <authorList>
            <person name="Li X."/>
            <person name="Fan D."/>
            <person name="Zhang W."/>
            <person name="Liu G."/>
            <person name="Zhang L."/>
            <person name="Zhao L."/>
            <person name="Fang X."/>
            <person name="Chen L."/>
            <person name="Dong Y."/>
            <person name="Chen Y."/>
            <person name="Ding Y."/>
            <person name="Zhao R."/>
            <person name="Feng M."/>
            <person name="Zhu Y."/>
            <person name="Feng Y."/>
            <person name="Jiang X."/>
            <person name="Zhu D."/>
            <person name="Xiang H."/>
            <person name="Feng X."/>
            <person name="Li S."/>
            <person name="Wang J."/>
            <person name="Zhang G."/>
            <person name="Kronforst M.R."/>
            <person name="Wang W."/>
        </authorList>
    </citation>
    <scope>NUCLEOTIDE SEQUENCE [LARGE SCALE GENOMIC DNA]</scope>
    <source>
        <strain evidence="2">Ya'a_city_454_Px</strain>
        <tissue evidence="2">Whole body</tissue>
    </source>
</reference>
<protein>
    <submittedName>
        <fullName evidence="2">Uncharacterized protein</fullName>
    </submittedName>
</protein>
<feature type="region of interest" description="Disordered" evidence="1">
    <location>
        <begin position="83"/>
        <end position="120"/>
    </location>
</feature>
<dbReference type="AlphaFoldDB" id="A0A0N1I3S1"/>
<gene>
    <name evidence="2" type="ORF">RR46_01015</name>
</gene>
<dbReference type="Proteomes" id="UP000053268">
    <property type="component" value="Unassembled WGS sequence"/>
</dbReference>
<feature type="compositionally biased region" description="Basic and acidic residues" evidence="1">
    <location>
        <begin position="83"/>
        <end position="92"/>
    </location>
</feature>
<evidence type="ECO:0000313" key="2">
    <source>
        <dbReference type="EMBL" id="KPJ04521.1"/>
    </source>
</evidence>
<feature type="compositionally biased region" description="Basic and acidic residues" evidence="1">
    <location>
        <begin position="111"/>
        <end position="120"/>
    </location>
</feature>
<dbReference type="EMBL" id="KQ458978">
    <property type="protein sequence ID" value="KPJ04521.1"/>
    <property type="molecule type" value="Genomic_DNA"/>
</dbReference>